<dbReference type="Gene3D" id="2.60.40.3760">
    <property type="match status" value="2"/>
</dbReference>
<feature type="non-terminal residue" evidence="1">
    <location>
        <position position="1"/>
    </location>
</feature>
<dbReference type="RefSeq" id="WP_179205528.1">
    <property type="nucleotide sequence ID" value="NZ_NIBL01000001.1"/>
</dbReference>
<name>A0A200I1B5_9ENTE</name>
<dbReference type="AlphaFoldDB" id="A0A200I1B5"/>
<dbReference type="Proteomes" id="UP000196503">
    <property type="component" value="Unassembled WGS sequence"/>
</dbReference>
<dbReference type="EMBL" id="NIBL01000001">
    <property type="protein sequence ID" value="OUZ18876.1"/>
    <property type="molecule type" value="Genomic_DNA"/>
</dbReference>
<evidence type="ECO:0000313" key="2">
    <source>
        <dbReference type="Proteomes" id="UP000196503"/>
    </source>
</evidence>
<organism evidence="1 2">
    <name type="scientific">Enterococcus cecorum</name>
    <dbReference type="NCBI Taxonomy" id="44008"/>
    <lineage>
        <taxon>Bacteria</taxon>
        <taxon>Bacillati</taxon>
        <taxon>Bacillota</taxon>
        <taxon>Bacilli</taxon>
        <taxon>Lactobacillales</taxon>
        <taxon>Enterococcaceae</taxon>
        <taxon>Enterococcus</taxon>
    </lineage>
</organism>
<gene>
    <name evidence="1" type="ORF">A5869_000524</name>
</gene>
<dbReference type="Pfam" id="PF08481">
    <property type="entry name" value="GBS_Bsp-like"/>
    <property type="match status" value="2"/>
</dbReference>
<evidence type="ECO:0000313" key="1">
    <source>
        <dbReference type="EMBL" id="OUZ18876.1"/>
    </source>
</evidence>
<sequence length="165" mass="18710">KVQNIDTVNGTYDIVIQANSGAGIHHITVPIWSKADKSDLKNYEAVNENGQWVVHFNKQNHQNHIGIYHNVVEAYFNDHTGKRISMENVEIKGEPLTLEGNIVNINSVNGSYDVVIKADAPEGVKSVRVPIWTNAKDIKWYQAEKQKDGTWTCLLYTSRYNKEKS</sequence>
<proteinExistence type="predicted"/>
<protein>
    <submittedName>
        <fullName evidence="1">Uncharacterized protein</fullName>
    </submittedName>
</protein>
<comment type="caution">
    <text evidence="1">The sequence shown here is derived from an EMBL/GenBank/DDBJ whole genome shotgun (WGS) entry which is preliminary data.</text>
</comment>
<reference evidence="1 2" key="1">
    <citation type="submission" date="2017-05" db="EMBL/GenBank/DDBJ databases">
        <title>The Genome Sequence of Enterococcus faecium 2D5_DIV0622.</title>
        <authorList>
            <consortium name="The Broad Institute Genomics Platform"/>
            <consortium name="The Broad Institute Genomic Center for Infectious Diseases"/>
            <person name="Earl A."/>
            <person name="Manson A."/>
            <person name="Schwartman J."/>
            <person name="Gilmore M."/>
            <person name="Abouelleil A."/>
            <person name="Cao P."/>
            <person name="Chapman S."/>
            <person name="Cusick C."/>
            <person name="Shea T."/>
            <person name="Young S."/>
            <person name="Neafsey D."/>
            <person name="Nusbaum C."/>
            <person name="Birren B."/>
        </authorList>
    </citation>
    <scope>NUCLEOTIDE SEQUENCE [LARGE SCALE GENOMIC DNA]</scope>
    <source>
        <strain evidence="1 2">2D5_DIV0622</strain>
    </source>
</reference>
<accession>A0A200I1B5</accession>
<dbReference type="InterPro" id="IPR013688">
    <property type="entry name" value="GBS_Bsp-like"/>
</dbReference>